<comment type="caution">
    <text evidence="1">The sequence shown here is derived from an EMBL/GenBank/DDBJ whole genome shotgun (WGS) entry which is preliminary data.</text>
</comment>
<keyword evidence="2" id="KW-1185">Reference proteome</keyword>
<sequence length="276" mass="28568">MPRISQMPPPAVPLSGLELLPALQGGGADANVGLPLLTSGPPYGGAVLALRLPMEADMAATSEADPGAGMVRWNHATPSSATELYINDADGEAGDLAAVFAALNVGGYVYLQGTADTDARDNWQRWQVTSISDELGYTKLAVTLQLSGGTFADEDPLELTVQQPVPAPGVDRNVVTAVSSSGGTTTLDASLGDYFTTTLTENTTIALINVPQACTISLRIQQGAGTAYTVTFPASFLKRGGGDFAIPAMLGARHRLIATTDDFGTTYDADLGEAYA</sequence>
<reference evidence="1 2" key="1">
    <citation type="submission" date="2023-04" db="EMBL/GenBank/DDBJ databases">
        <title>Luteimonas sp. M1R5S18.</title>
        <authorList>
            <person name="Sun J.-Q."/>
        </authorList>
    </citation>
    <scope>NUCLEOTIDE SEQUENCE [LARGE SCALE GENOMIC DNA]</scope>
    <source>
        <strain evidence="1 2">M1R5S18</strain>
    </source>
</reference>
<evidence type="ECO:0000313" key="2">
    <source>
        <dbReference type="Proteomes" id="UP001156831"/>
    </source>
</evidence>
<proteinExistence type="predicted"/>
<organism evidence="1 2">
    <name type="scientific">Luteimonas rhizosphaericola</name>
    <dbReference type="NCBI Taxonomy" id="3042024"/>
    <lineage>
        <taxon>Bacteria</taxon>
        <taxon>Pseudomonadati</taxon>
        <taxon>Pseudomonadota</taxon>
        <taxon>Gammaproteobacteria</taxon>
        <taxon>Lysobacterales</taxon>
        <taxon>Lysobacteraceae</taxon>
        <taxon>Luteimonas</taxon>
    </lineage>
</organism>
<dbReference type="EMBL" id="JARXRN010000029">
    <property type="protein sequence ID" value="MDH5832179.1"/>
    <property type="molecule type" value="Genomic_DNA"/>
</dbReference>
<evidence type="ECO:0000313" key="1">
    <source>
        <dbReference type="EMBL" id="MDH5832179.1"/>
    </source>
</evidence>
<accession>A0ABT6JNC5</accession>
<gene>
    <name evidence="1" type="ORF">QFW80_16800</name>
</gene>
<protein>
    <recommendedName>
        <fullName evidence="3">Minor tail protein</fullName>
    </recommendedName>
</protein>
<dbReference type="Proteomes" id="UP001156831">
    <property type="component" value="Unassembled WGS sequence"/>
</dbReference>
<dbReference type="RefSeq" id="WP_280603222.1">
    <property type="nucleotide sequence ID" value="NZ_JARXRN010000029.1"/>
</dbReference>
<name>A0ABT6JNC5_9GAMM</name>
<evidence type="ECO:0008006" key="3">
    <source>
        <dbReference type="Google" id="ProtNLM"/>
    </source>
</evidence>